<accession>A0AAF0UXY0</accession>
<dbReference type="AlphaFoldDB" id="A0AAF0UXY0"/>
<keyword evidence="2" id="KW-1185">Reference proteome</keyword>
<organism evidence="1 2">
    <name type="scientific">Solanum verrucosum</name>
    <dbReference type="NCBI Taxonomy" id="315347"/>
    <lineage>
        <taxon>Eukaryota</taxon>
        <taxon>Viridiplantae</taxon>
        <taxon>Streptophyta</taxon>
        <taxon>Embryophyta</taxon>
        <taxon>Tracheophyta</taxon>
        <taxon>Spermatophyta</taxon>
        <taxon>Magnoliopsida</taxon>
        <taxon>eudicotyledons</taxon>
        <taxon>Gunneridae</taxon>
        <taxon>Pentapetalae</taxon>
        <taxon>asterids</taxon>
        <taxon>lamiids</taxon>
        <taxon>Solanales</taxon>
        <taxon>Solanaceae</taxon>
        <taxon>Solanoideae</taxon>
        <taxon>Solaneae</taxon>
        <taxon>Solanum</taxon>
    </lineage>
</organism>
<protein>
    <submittedName>
        <fullName evidence="1">Uncharacterized protein</fullName>
    </submittedName>
</protein>
<proteinExistence type="predicted"/>
<evidence type="ECO:0000313" key="1">
    <source>
        <dbReference type="EMBL" id="WMV54522.1"/>
    </source>
</evidence>
<sequence length="121" mass="14487">MEERRLTEEERERRATSLLEYEELIRNEEISWRQKSRSLWLKEGDRNTNFFHKMANAHKSLTNEEKEMLQGGFEESEVLRCLKLFATNKGPGPDGFTMVFFIKCWEILKQDIMLARQTQKV</sequence>
<gene>
    <name evidence="1" type="ORF">MTR67_047907</name>
</gene>
<reference evidence="1" key="1">
    <citation type="submission" date="2023-08" db="EMBL/GenBank/DDBJ databases">
        <title>A de novo genome assembly of Solanum verrucosum Schlechtendal, a Mexican diploid species geographically isolated from the other diploid A-genome species in potato relatives.</title>
        <authorList>
            <person name="Hosaka K."/>
        </authorList>
    </citation>
    <scope>NUCLEOTIDE SEQUENCE</scope>
    <source>
        <tissue evidence="1">Young leaves</tissue>
    </source>
</reference>
<evidence type="ECO:0000313" key="2">
    <source>
        <dbReference type="Proteomes" id="UP001234989"/>
    </source>
</evidence>
<dbReference type="EMBL" id="CP133622">
    <property type="protein sequence ID" value="WMV54522.1"/>
    <property type="molecule type" value="Genomic_DNA"/>
</dbReference>
<name>A0AAF0UXY0_SOLVR</name>
<dbReference type="Proteomes" id="UP001234989">
    <property type="component" value="Chromosome 11"/>
</dbReference>